<protein>
    <submittedName>
        <fullName evidence="1">Uncharacterized protein</fullName>
    </submittedName>
</protein>
<name>A0AAU8CH64_9EURY</name>
<sequence>MAQTTYERKPWVSSGRLVESTVPAKLAASLDLEGGQPAAFAPFADGTELTWRVTVDETVDADASNVRTIKHRPATDSASEQYTLRVPVVLAAMSGLTRLIEGESATFTYEEAAAGFRLTTWPPLHPWTPPADEPDVDVPTTTGQLVELPEVYYAEVPTEQARALDLVAGDAVAWRFTIRNGAVAVVADFDVDAVEEDAPHVRRVQSHMSGPEEREMEQFRLYVPAAAVDALGWQDADLRIDAKHNRLVFSQTSDLEE</sequence>
<geneLocation type="plasmid" evidence="1">
    <name>pNMX12-1_211</name>
</geneLocation>
<dbReference type="AlphaFoldDB" id="A0AAU8CH64"/>
<accession>A0AAU8CH64</accession>
<proteinExistence type="predicted"/>
<keyword evidence="1" id="KW-0614">Plasmid</keyword>
<dbReference type="GeneID" id="91110669"/>
<evidence type="ECO:0000313" key="1">
    <source>
        <dbReference type="EMBL" id="XCF18213.1"/>
    </source>
</evidence>
<dbReference type="EMBL" id="CP159205">
    <property type="protein sequence ID" value="XCF18213.1"/>
    <property type="molecule type" value="Genomic_DNA"/>
</dbReference>
<dbReference type="RefSeq" id="WP_353635532.1">
    <property type="nucleotide sequence ID" value="NZ_CP159205.1"/>
</dbReference>
<organism evidence="1">
    <name type="scientific">Halobacterium sp. NMX12-1</name>
    <dbReference type="NCBI Taxonomy" id="3166650"/>
    <lineage>
        <taxon>Archaea</taxon>
        <taxon>Methanobacteriati</taxon>
        <taxon>Methanobacteriota</taxon>
        <taxon>Stenosarchaea group</taxon>
        <taxon>Halobacteria</taxon>
        <taxon>Halobacteriales</taxon>
        <taxon>Halobacteriaceae</taxon>
        <taxon>Halobacterium</taxon>
    </lineage>
</organism>
<dbReference type="KEGG" id="hanx:ABSL23_15920"/>
<reference evidence="1" key="1">
    <citation type="submission" date="2024-06" db="EMBL/GenBank/DDBJ databases">
        <title>Genome Sequence of an extremely halophilic archaeon isolated from Permian era halite, Salado Formation, Carlsbad, New Mexico: Halobacterium sp. strain NMX12-1.</title>
        <authorList>
            <person name="Sotoa L."/>
            <person name="DasSarma P."/>
            <person name="Anton B.P."/>
            <person name="Vincze T."/>
            <person name="Verma I."/>
            <person name="Eralp B."/>
            <person name="Powers D.W."/>
            <person name="Dozier B.L."/>
            <person name="Roberts R.J."/>
            <person name="DasSarma S."/>
        </authorList>
    </citation>
    <scope>NUCLEOTIDE SEQUENCE</scope>
    <source>
        <strain evidence="1">NMX12-1</strain>
        <plasmid evidence="1">pNMX12-1_211</plasmid>
    </source>
</reference>
<gene>
    <name evidence="1" type="ORF">ABSL23_15920</name>
</gene>